<proteinExistence type="predicted"/>
<accession>A0A938XYH8</accession>
<name>A0A938XYH8_9BACL</name>
<dbReference type="AlphaFoldDB" id="A0A938XYH8"/>
<organism evidence="1 2">
    <name type="scientific">Brevibacillus fulvus</name>
    <dbReference type="NCBI Taxonomy" id="1125967"/>
    <lineage>
        <taxon>Bacteria</taxon>
        <taxon>Bacillati</taxon>
        <taxon>Bacillota</taxon>
        <taxon>Bacilli</taxon>
        <taxon>Bacillales</taxon>
        <taxon>Paenibacillaceae</taxon>
        <taxon>Brevibacillus</taxon>
    </lineage>
</organism>
<protein>
    <submittedName>
        <fullName evidence="1">Uncharacterized protein</fullName>
    </submittedName>
</protein>
<gene>
    <name evidence="1" type="ORF">JOD01_000842</name>
</gene>
<reference evidence="1" key="1">
    <citation type="submission" date="2021-01" db="EMBL/GenBank/DDBJ databases">
        <title>Genomic Encyclopedia of Type Strains, Phase IV (KMG-IV): sequencing the most valuable type-strain genomes for metagenomic binning, comparative biology and taxonomic classification.</title>
        <authorList>
            <person name="Goeker M."/>
        </authorList>
    </citation>
    <scope>NUCLEOTIDE SEQUENCE</scope>
    <source>
        <strain evidence="1">DSM 25523</strain>
    </source>
</reference>
<dbReference type="Proteomes" id="UP000717624">
    <property type="component" value="Unassembled WGS sequence"/>
</dbReference>
<evidence type="ECO:0000313" key="2">
    <source>
        <dbReference type="Proteomes" id="UP000717624"/>
    </source>
</evidence>
<sequence length="103" mass="12041">MNYANKDQKAYIKEVIHRIFTIPNNEDATSVKELIAGLNQLLRMKAVVLPTVEIMTIIKHQKQQLYHATKRRITSSSNLNLLFQLDANPEMAKERLRQFMEED</sequence>
<dbReference type="EMBL" id="JAFBEB010000002">
    <property type="protein sequence ID" value="MBM7589244.1"/>
    <property type="molecule type" value="Genomic_DNA"/>
</dbReference>
<keyword evidence="2" id="KW-1185">Reference proteome</keyword>
<dbReference type="RefSeq" id="WP_204516975.1">
    <property type="nucleotide sequence ID" value="NZ_BAABIN010000015.1"/>
</dbReference>
<evidence type="ECO:0000313" key="1">
    <source>
        <dbReference type="EMBL" id="MBM7589244.1"/>
    </source>
</evidence>
<comment type="caution">
    <text evidence="1">The sequence shown here is derived from an EMBL/GenBank/DDBJ whole genome shotgun (WGS) entry which is preliminary data.</text>
</comment>